<protein>
    <submittedName>
        <fullName evidence="6">Major facilitator superfamily MFS_1</fullName>
    </submittedName>
</protein>
<dbReference type="PANTHER" id="PTHR11360:SF317">
    <property type="entry name" value="MAJOR FACILITATOR SUPERFAMILY (MFS) PROFILE DOMAIN-CONTAINING PROTEIN-RELATED"/>
    <property type="match status" value="1"/>
</dbReference>
<dbReference type="RefSeq" id="WP_013255636.1">
    <property type="nucleotide sequence ID" value="NC_014364.1"/>
</dbReference>
<dbReference type="Gene3D" id="1.20.1250.20">
    <property type="entry name" value="MFS general substrate transporter like domains"/>
    <property type="match status" value="2"/>
</dbReference>
<proteinExistence type="predicted"/>
<evidence type="ECO:0000313" key="6">
    <source>
        <dbReference type="EMBL" id="ADK82177.1"/>
    </source>
</evidence>
<evidence type="ECO:0000259" key="5">
    <source>
        <dbReference type="PROSITE" id="PS50850"/>
    </source>
</evidence>
<name>E1R4T9_SEDSS</name>
<feature type="transmembrane region" description="Helical" evidence="4">
    <location>
        <begin position="103"/>
        <end position="124"/>
    </location>
</feature>
<feature type="transmembrane region" description="Helical" evidence="4">
    <location>
        <begin position="78"/>
        <end position="97"/>
    </location>
</feature>
<dbReference type="Proteomes" id="UP000002318">
    <property type="component" value="Chromosome"/>
</dbReference>
<dbReference type="AlphaFoldDB" id="E1R4T9"/>
<evidence type="ECO:0000256" key="4">
    <source>
        <dbReference type="SAM" id="Phobius"/>
    </source>
</evidence>
<dbReference type="PANTHER" id="PTHR11360">
    <property type="entry name" value="MONOCARBOXYLATE TRANSPORTER"/>
    <property type="match status" value="1"/>
</dbReference>
<dbReference type="Pfam" id="PF07690">
    <property type="entry name" value="MFS_1"/>
    <property type="match status" value="1"/>
</dbReference>
<dbReference type="KEGG" id="ssm:Spirs_3077"/>
<organism evidence="6 7">
    <name type="scientific">Sediminispirochaeta smaragdinae (strain DSM 11293 / JCM 15392 / SEBR 4228)</name>
    <name type="common">Spirochaeta smaragdinae</name>
    <dbReference type="NCBI Taxonomy" id="573413"/>
    <lineage>
        <taxon>Bacteria</taxon>
        <taxon>Pseudomonadati</taxon>
        <taxon>Spirochaetota</taxon>
        <taxon>Spirochaetia</taxon>
        <taxon>Spirochaetales</taxon>
        <taxon>Spirochaetaceae</taxon>
        <taxon>Sediminispirochaeta</taxon>
    </lineage>
</organism>
<feature type="transmembrane region" description="Helical" evidence="4">
    <location>
        <begin position="387"/>
        <end position="407"/>
    </location>
</feature>
<dbReference type="eggNOG" id="COG2223">
    <property type="taxonomic scope" value="Bacteria"/>
</dbReference>
<feature type="transmembrane region" description="Helical" evidence="4">
    <location>
        <begin position="136"/>
        <end position="155"/>
    </location>
</feature>
<feature type="transmembrane region" description="Helical" evidence="4">
    <location>
        <begin position="224"/>
        <end position="247"/>
    </location>
</feature>
<dbReference type="OrthoDB" id="9793415at2"/>
<dbReference type="EMBL" id="CP002116">
    <property type="protein sequence ID" value="ADK82177.1"/>
    <property type="molecule type" value="Genomic_DNA"/>
</dbReference>
<reference evidence="6 7" key="1">
    <citation type="journal article" date="2010" name="Stand. Genomic Sci.">
        <title>Complete genome sequence of Spirochaeta smaragdinae type strain (SEBR 4228).</title>
        <authorList>
            <person name="Mavromatis K."/>
            <person name="Yasawong M."/>
            <person name="Chertkov O."/>
            <person name="Lapidus A."/>
            <person name="Lucas S."/>
            <person name="Nolan M."/>
            <person name="Del Rio T.G."/>
            <person name="Tice H."/>
            <person name="Cheng J.F."/>
            <person name="Pitluck S."/>
            <person name="Liolios K."/>
            <person name="Ivanova N."/>
            <person name="Tapia R."/>
            <person name="Han C."/>
            <person name="Bruce D."/>
            <person name="Goodwin L."/>
            <person name="Pati A."/>
            <person name="Chen A."/>
            <person name="Palaniappan K."/>
            <person name="Land M."/>
            <person name="Hauser L."/>
            <person name="Chang Y.J."/>
            <person name="Jeffries C.D."/>
            <person name="Detter J.C."/>
            <person name="Rohde M."/>
            <person name="Brambilla E."/>
            <person name="Spring S."/>
            <person name="Goker M."/>
            <person name="Sikorski J."/>
            <person name="Woyke T."/>
            <person name="Bristow J."/>
            <person name="Eisen J.A."/>
            <person name="Markowitz V."/>
            <person name="Hugenholtz P."/>
            <person name="Klenk H.P."/>
            <person name="Kyrpides N.C."/>
        </authorList>
    </citation>
    <scope>NUCLEOTIDE SEQUENCE [LARGE SCALE GENOMIC DNA]</scope>
    <source>
        <strain evidence="7">DSM 11293 / JCM 15392 / SEBR 4228</strain>
    </source>
</reference>
<keyword evidence="1 4" id="KW-0812">Transmembrane</keyword>
<feature type="transmembrane region" description="Helical" evidence="4">
    <location>
        <begin position="167"/>
        <end position="188"/>
    </location>
</feature>
<evidence type="ECO:0000256" key="3">
    <source>
        <dbReference type="ARBA" id="ARBA00023136"/>
    </source>
</evidence>
<gene>
    <name evidence="6" type="ordered locus">Spirs_3077</name>
</gene>
<feature type="transmembrane region" description="Helical" evidence="4">
    <location>
        <begin position="320"/>
        <end position="342"/>
    </location>
</feature>
<feature type="transmembrane region" description="Helical" evidence="4">
    <location>
        <begin position="253"/>
        <end position="275"/>
    </location>
</feature>
<feature type="transmembrane region" description="Helical" evidence="4">
    <location>
        <begin position="287"/>
        <end position="308"/>
    </location>
</feature>
<dbReference type="InterPro" id="IPR036259">
    <property type="entry name" value="MFS_trans_sf"/>
</dbReference>
<dbReference type="PROSITE" id="PS50850">
    <property type="entry name" value="MFS"/>
    <property type="match status" value="1"/>
</dbReference>
<feature type="transmembrane region" description="Helical" evidence="4">
    <location>
        <begin position="354"/>
        <end position="375"/>
    </location>
</feature>
<evidence type="ECO:0000313" key="7">
    <source>
        <dbReference type="Proteomes" id="UP000002318"/>
    </source>
</evidence>
<dbReference type="InterPro" id="IPR011701">
    <property type="entry name" value="MFS"/>
</dbReference>
<keyword evidence="7" id="KW-1185">Reference proteome</keyword>
<dbReference type="CDD" id="cd17353">
    <property type="entry name" value="MFS_OFA_like"/>
    <property type="match status" value="1"/>
</dbReference>
<dbReference type="InterPro" id="IPR050327">
    <property type="entry name" value="Proton-linked_MCT"/>
</dbReference>
<keyword evidence="3 4" id="KW-0472">Membrane</keyword>
<dbReference type="SUPFAM" id="SSF103473">
    <property type="entry name" value="MFS general substrate transporter"/>
    <property type="match status" value="1"/>
</dbReference>
<keyword evidence="2 4" id="KW-1133">Transmembrane helix</keyword>
<dbReference type="HOGENOM" id="CLU_001265_59_7_12"/>
<evidence type="ECO:0000256" key="1">
    <source>
        <dbReference type="ARBA" id="ARBA00022692"/>
    </source>
</evidence>
<evidence type="ECO:0000256" key="2">
    <source>
        <dbReference type="ARBA" id="ARBA00022989"/>
    </source>
</evidence>
<dbReference type="STRING" id="573413.Spirs_3077"/>
<dbReference type="InterPro" id="IPR020846">
    <property type="entry name" value="MFS_dom"/>
</dbReference>
<dbReference type="GO" id="GO:0022857">
    <property type="term" value="F:transmembrane transporter activity"/>
    <property type="evidence" value="ECO:0007669"/>
    <property type="project" value="InterPro"/>
</dbReference>
<sequence length="413" mass="42475">MSLTVKRWFVLAASCLVNLCIGSIYAWSVFAKPMAAYLSSVGGAALGSLAIVFTVANSVGPITMISGGFINDRASPRFIILTGGILFGGGIFFSGFAKSLGMLIVSYGLGTGLGLGLVYGCVVANMIKFFPDHRGLVGGLVTASYGVCSVIMPPLANALIAANGVTATFKIIGAVMMILIGAASFFIIRCPPGFVPEGWTPPAAKSGGPVGAEKDWKGMLLDPIFYVMMMMLCCGAFSGLMVISQASPVAQEMIGMSAASAAVAVSFLALVNTFGRIVAGFLSDKVGVIKTLVGVFAVSMAGLIVLYVSGDFAGGASVVLFYVGISCIGLAFGAIMGIYPGFTAAQFGSKHNSVNYGIMFIGFALSGYFGPTIMSEIKASSGSYQKAFLVSLAIAAVGFLLTLMLSAKHRQSA</sequence>
<feature type="domain" description="Major facilitator superfamily (MFS) profile" evidence="5">
    <location>
        <begin position="1"/>
        <end position="410"/>
    </location>
</feature>
<accession>E1R4T9</accession>